<comment type="caution">
    <text evidence="1">The sequence shown here is derived from an EMBL/GenBank/DDBJ whole genome shotgun (WGS) entry which is preliminary data.</text>
</comment>
<accession>A0AAN8EXQ1</accession>
<organism evidence="1 2">
    <name type="scientific">Trichostrongylus colubriformis</name>
    <name type="common">Black scour worm</name>
    <dbReference type="NCBI Taxonomy" id="6319"/>
    <lineage>
        <taxon>Eukaryota</taxon>
        <taxon>Metazoa</taxon>
        <taxon>Ecdysozoa</taxon>
        <taxon>Nematoda</taxon>
        <taxon>Chromadorea</taxon>
        <taxon>Rhabditida</taxon>
        <taxon>Rhabditina</taxon>
        <taxon>Rhabditomorpha</taxon>
        <taxon>Strongyloidea</taxon>
        <taxon>Trichostrongylidae</taxon>
        <taxon>Trichostrongylus</taxon>
    </lineage>
</organism>
<protein>
    <submittedName>
        <fullName evidence="1">Uncharacterized protein</fullName>
    </submittedName>
</protein>
<reference evidence="1 2" key="1">
    <citation type="submission" date="2019-10" db="EMBL/GenBank/DDBJ databases">
        <title>Assembly and Annotation for the nematode Trichostrongylus colubriformis.</title>
        <authorList>
            <person name="Martin J."/>
        </authorList>
    </citation>
    <scope>NUCLEOTIDE SEQUENCE [LARGE SCALE GENOMIC DNA]</scope>
    <source>
        <strain evidence="1">G859</strain>
        <tissue evidence="1">Whole worm</tissue>
    </source>
</reference>
<proteinExistence type="predicted"/>
<dbReference type="EMBL" id="WIXE01019298">
    <property type="protein sequence ID" value="KAK5970146.1"/>
    <property type="molecule type" value="Genomic_DNA"/>
</dbReference>
<keyword evidence="2" id="KW-1185">Reference proteome</keyword>
<name>A0AAN8EXQ1_TRICO</name>
<dbReference type="AlphaFoldDB" id="A0AAN8EXQ1"/>
<gene>
    <name evidence="1" type="ORF">GCK32_014149</name>
</gene>
<sequence length="169" mass="18888">MDDIQKYTFDRAVQRLQNAINNTDRTLLEELPMDGDPEQASQRVSARPRALITLHLVLTSELNSSSSTWESVMQSALAVEEDHERRALIKEHQAYWATSGGVEAENTIHELTLLAEAALHLPPQGYAATTASTPLRPMTYTGSRPITFFAHQVAPTPGVIPRAKRRWRS</sequence>
<evidence type="ECO:0000313" key="1">
    <source>
        <dbReference type="EMBL" id="KAK5970146.1"/>
    </source>
</evidence>
<dbReference type="Proteomes" id="UP001331761">
    <property type="component" value="Unassembled WGS sequence"/>
</dbReference>
<evidence type="ECO:0000313" key="2">
    <source>
        <dbReference type="Proteomes" id="UP001331761"/>
    </source>
</evidence>